<reference evidence="3 4" key="1">
    <citation type="submission" date="2020-06" db="EMBL/GenBank/DDBJ databases">
        <title>Genomic analysis of Salicibibacter sp. NKC5-3.</title>
        <authorList>
            <person name="Oh Y.J."/>
        </authorList>
    </citation>
    <scope>NUCLEOTIDE SEQUENCE [LARGE SCALE GENOMIC DNA]</scope>
    <source>
        <strain evidence="3 4">NKC5-3</strain>
    </source>
</reference>
<gene>
    <name evidence="3" type="ORF">HUG15_06015</name>
</gene>
<keyword evidence="2" id="KW-1133">Transmembrane helix</keyword>
<keyword evidence="2" id="KW-0472">Membrane</keyword>
<evidence type="ECO:0000256" key="1">
    <source>
        <dbReference type="SAM" id="MobiDB-lite"/>
    </source>
</evidence>
<name>A0A7T6Z1Z6_9BACI</name>
<dbReference type="Proteomes" id="UP000595823">
    <property type="component" value="Chromosome"/>
</dbReference>
<dbReference type="RefSeq" id="WP_200127793.1">
    <property type="nucleotide sequence ID" value="NZ_CP054705.1"/>
</dbReference>
<accession>A0A7T6Z1Z6</accession>
<keyword evidence="2" id="KW-0812">Transmembrane</keyword>
<feature type="compositionally biased region" description="Acidic residues" evidence="1">
    <location>
        <begin position="136"/>
        <end position="151"/>
    </location>
</feature>
<evidence type="ECO:0000256" key="2">
    <source>
        <dbReference type="SAM" id="Phobius"/>
    </source>
</evidence>
<feature type="transmembrane region" description="Helical" evidence="2">
    <location>
        <begin position="51"/>
        <end position="69"/>
    </location>
</feature>
<sequence>MRRNHHEDEIERNLKALDGIKDTRSKEEIYRNIQLKLKEPKQSVRRFRKPVVWGLSTAAVVVLTVIVVSQGPSPSSQGEFGAESTAEREEERSSMDEGDVDEDTEEDQEEIVIEEDEEEIQEETREEDAQPPADSNGEEDEQEEDVEEEDSIDRRVVEMDEVYADVHYRPAASQNEQQLLALPFLAPDNETIVPITVDHSGDAEENGADEMLDRIDPDALGLQASPLLDIEEQEQEDVKIREGLEEIARFDIEQPWPSEWEEWFQQEDAGSEASAGYYVFQADEGNAYLVTGQSLDMEGASDENLEETLQRMETEENEYVDSVIPPYVELDDVDERGDESVLLSYSGLDEWSENDETQLLIFVEGVLLTAADFGYHDVEFDGAMDEIEQVGPYDLSETIDPPVSPNYIEEIAN</sequence>
<proteinExistence type="predicted"/>
<dbReference type="KEGG" id="scia:HUG15_06015"/>
<evidence type="ECO:0000313" key="4">
    <source>
        <dbReference type="Proteomes" id="UP000595823"/>
    </source>
</evidence>
<protein>
    <submittedName>
        <fullName evidence="3">Uncharacterized protein</fullName>
    </submittedName>
</protein>
<keyword evidence="4" id="KW-1185">Reference proteome</keyword>
<feature type="region of interest" description="Disordered" evidence="1">
    <location>
        <begin position="70"/>
        <end position="154"/>
    </location>
</feature>
<dbReference type="EMBL" id="CP054705">
    <property type="protein sequence ID" value="QQK75207.1"/>
    <property type="molecule type" value="Genomic_DNA"/>
</dbReference>
<feature type="compositionally biased region" description="Acidic residues" evidence="1">
    <location>
        <begin position="96"/>
        <end position="126"/>
    </location>
</feature>
<feature type="compositionally biased region" description="Basic and acidic residues" evidence="1">
    <location>
        <begin position="85"/>
        <end position="95"/>
    </location>
</feature>
<evidence type="ECO:0000313" key="3">
    <source>
        <dbReference type="EMBL" id="QQK75207.1"/>
    </source>
</evidence>
<dbReference type="AlphaFoldDB" id="A0A7T6Z1Z6"/>
<organism evidence="3 4">
    <name type="scientific">Salicibibacter cibarius</name>
    <dbReference type="NCBI Taxonomy" id="2743000"/>
    <lineage>
        <taxon>Bacteria</taxon>
        <taxon>Bacillati</taxon>
        <taxon>Bacillota</taxon>
        <taxon>Bacilli</taxon>
        <taxon>Bacillales</taxon>
        <taxon>Bacillaceae</taxon>
        <taxon>Salicibibacter</taxon>
    </lineage>
</organism>